<accession>A0A290XCP7</accession>
<evidence type="ECO:0000313" key="2">
    <source>
        <dbReference type="EMBL" id="ATD66869.1"/>
    </source>
</evidence>
<reference evidence="3" key="1">
    <citation type="submission" date="2017-09" db="EMBL/GenBank/DDBJ databases">
        <title>Luteimonas liuhanmingii sp.nov., isolated from the intestinal contents of Tibetan Plateau Pika in Yushu, Qinghai Province, China.</title>
        <authorList>
            <person name="Gui Z."/>
        </authorList>
    </citation>
    <scope>NUCLEOTIDE SEQUENCE [LARGE SCALE GENOMIC DNA]</scope>
    <source>
        <strain evidence="3">100111</strain>
    </source>
</reference>
<dbReference type="InterPro" id="IPR013766">
    <property type="entry name" value="Thioredoxin_domain"/>
</dbReference>
<dbReference type="KEGG" id="lum:CNR27_04890"/>
<dbReference type="Gene3D" id="3.40.30.10">
    <property type="entry name" value="Glutaredoxin"/>
    <property type="match status" value="1"/>
</dbReference>
<dbReference type="Pfam" id="PF08534">
    <property type="entry name" value="Redoxin"/>
    <property type="match status" value="1"/>
</dbReference>
<dbReference type="InterPro" id="IPR013740">
    <property type="entry name" value="Redoxin"/>
</dbReference>
<dbReference type="GO" id="GO:0016491">
    <property type="term" value="F:oxidoreductase activity"/>
    <property type="evidence" value="ECO:0007669"/>
    <property type="project" value="InterPro"/>
</dbReference>
<dbReference type="AlphaFoldDB" id="A0A290XCP7"/>
<feature type="domain" description="Thioredoxin" evidence="1">
    <location>
        <begin position="60"/>
        <end position="199"/>
    </location>
</feature>
<keyword evidence="3" id="KW-1185">Reference proteome</keyword>
<dbReference type="EMBL" id="CP023406">
    <property type="protein sequence ID" value="ATD66869.1"/>
    <property type="molecule type" value="Genomic_DNA"/>
</dbReference>
<evidence type="ECO:0000259" key="1">
    <source>
        <dbReference type="PROSITE" id="PS51352"/>
    </source>
</evidence>
<dbReference type="CDD" id="cd02966">
    <property type="entry name" value="TlpA_like_family"/>
    <property type="match status" value="1"/>
</dbReference>
<dbReference type="PANTHER" id="PTHR42852">
    <property type="entry name" value="THIOL:DISULFIDE INTERCHANGE PROTEIN DSBE"/>
    <property type="match status" value="1"/>
</dbReference>
<organism evidence="2 3">
    <name type="scientific">Luteimonas chenhongjianii</name>
    <dbReference type="NCBI Taxonomy" id="2006110"/>
    <lineage>
        <taxon>Bacteria</taxon>
        <taxon>Pseudomonadati</taxon>
        <taxon>Pseudomonadota</taxon>
        <taxon>Gammaproteobacteria</taxon>
        <taxon>Lysobacterales</taxon>
        <taxon>Lysobacteraceae</taxon>
        <taxon>Luteimonas</taxon>
    </lineage>
</organism>
<dbReference type="PANTHER" id="PTHR42852:SF18">
    <property type="entry name" value="CHROMOSOME UNDETERMINED SCAFFOLD_47, WHOLE GENOME SHOTGUN SEQUENCE"/>
    <property type="match status" value="1"/>
</dbReference>
<sequence>MRVGPLTVVAIAVVAGGLGVLASLFVGGPGPLLGTEAGQRLYADTLSASAPAPPEGVSVPRRGGIVAPFSINRLDGSPLELPSAYAGRRVLVNLWASWCGPCIEEMPELDRFAREQGDIGVQVLGVALDDADAVRAFLQRIPVAYAIALDAPGPADAGVRLGNPRGVLPYSVLLSEDGRLLKQRIGPFAPGEIDGWVAP</sequence>
<dbReference type="PROSITE" id="PS51352">
    <property type="entry name" value="THIOREDOXIN_2"/>
    <property type="match status" value="1"/>
</dbReference>
<dbReference type="InterPro" id="IPR036249">
    <property type="entry name" value="Thioredoxin-like_sf"/>
</dbReference>
<evidence type="ECO:0000313" key="3">
    <source>
        <dbReference type="Proteomes" id="UP000218968"/>
    </source>
</evidence>
<gene>
    <name evidence="2" type="ORF">CNR27_04890</name>
</gene>
<name>A0A290XCP7_9GAMM</name>
<dbReference type="SUPFAM" id="SSF52833">
    <property type="entry name" value="Thioredoxin-like"/>
    <property type="match status" value="1"/>
</dbReference>
<protein>
    <submittedName>
        <fullName evidence="2">Alkyl hydroperoxide reductase</fullName>
    </submittedName>
</protein>
<dbReference type="InterPro" id="IPR050553">
    <property type="entry name" value="Thioredoxin_ResA/DsbE_sf"/>
</dbReference>
<proteinExistence type="predicted"/>
<dbReference type="RefSeq" id="WP_096297195.1">
    <property type="nucleotide sequence ID" value="NZ_CP023406.1"/>
</dbReference>
<dbReference type="Proteomes" id="UP000218968">
    <property type="component" value="Chromosome"/>
</dbReference>
<dbReference type="OrthoDB" id="9796554at2"/>